<comment type="caution">
    <text evidence="2">The sequence shown here is derived from an EMBL/GenBank/DDBJ whole genome shotgun (WGS) entry which is preliminary data.</text>
</comment>
<dbReference type="AlphaFoldDB" id="A0A8J6J4B8"/>
<reference evidence="2" key="1">
    <citation type="submission" date="2020-08" db="EMBL/GenBank/DDBJ databases">
        <title>Genome public.</title>
        <authorList>
            <person name="Liu C."/>
            <person name="Sun Q."/>
        </authorList>
    </citation>
    <scope>NUCLEOTIDE SEQUENCE</scope>
    <source>
        <strain evidence="2">BX5</strain>
    </source>
</reference>
<feature type="compositionally biased region" description="Basic and acidic residues" evidence="1">
    <location>
        <begin position="112"/>
        <end position="121"/>
    </location>
</feature>
<gene>
    <name evidence="2" type="ORF">H8S55_08470</name>
</gene>
<evidence type="ECO:0000256" key="1">
    <source>
        <dbReference type="SAM" id="MobiDB-lite"/>
    </source>
</evidence>
<keyword evidence="3" id="KW-1185">Reference proteome</keyword>
<evidence type="ECO:0000313" key="2">
    <source>
        <dbReference type="EMBL" id="MBC5717351.1"/>
    </source>
</evidence>
<evidence type="ECO:0000313" key="3">
    <source>
        <dbReference type="Proteomes" id="UP000602260"/>
    </source>
</evidence>
<name>A0A8J6J4B8_9FIRM</name>
<dbReference type="InterPro" id="IPR010897">
    <property type="entry name" value="Spore_II_P"/>
</dbReference>
<proteinExistence type="predicted"/>
<protein>
    <submittedName>
        <fullName evidence="2">Stage II sporulation protein P</fullName>
    </submittedName>
</protein>
<dbReference type="NCBIfam" id="TIGR02867">
    <property type="entry name" value="spore_II_P"/>
    <property type="match status" value="1"/>
</dbReference>
<accession>A0A8J6J4B8</accession>
<dbReference type="RefSeq" id="WP_186878623.1">
    <property type="nucleotide sequence ID" value="NZ_JACOPN010000005.1"/>
</dbReference>
<feature type="region of interest" description="Disordered" evidence="1">
    <location>
        <begin position="87"/>
        <end position="121"/>
    </location>
</feature>
<organism evidence="2 3">
    <name type="scientific">Flintibacter faecis</name>
    <dbReference type="NCBI Taxonomy" id="2763047"/>
    <lineage>
        <taxon>Bacteria</taxon>
        <taxon>Bacillati</taxon>
        <taxon>Bacillota</taxon>
        <taxon>Clostridia</taxon>
        <taxon>Eubacteriales</taxon>
        <taxon>Flintibacter</taxon>
    </lineage>
</organism>
<sequence>MEGKGRGLGRAVRRGVALGLTGAALWCMSWAADLTGWLGRAKAAGERSAVAVALLSAQLGDSAGTDKLSGWSRLVLSQSALLRAGLGAAAEETDPEEHPEPSSGEEHEEDREEPRLSHQGDDGIIEMTAQGKSGGKYLFGQGVYLYNRTGYDLDESVLTQGSVDVNLGEGPQILIVHTHGSEAYAQTDGDTYEPSDPYRTTDCTHNVVRVGEEMATVFRAHGFGVVHDPTLYDYPSYTGAYDRSGAAVEQWLTKYPTIQIVLDVHRDALVGKDGQVYKMVAQEAGQKVAQVMLVVGSDGGGKEHPRWRDNLAFAVLLQQGLTRGYSQLARPIVLRNSRYNQQLLPGSLLVEVGGHGNTLTEAVDAARLWADNVARTLLAREKG</sequence>
<dbReference type="Proteomes" id="UP000602260">
    <property type="component" value="Unassembled WGS sequence"/>
</dbReference>
<dbReference type="Pfam" id="PF07454">
    <property type="entry name" value="SpoIIP"/>
    <property type="match status" value="1"/>
</dbReference>
<dbReference type="EMBL" id="JACOPN010000005">
    <property type="protein sequence ID" value="MBC5717351.1"/>
    <property type="molecule type" value="Genomic_DNA"/>
</dbReference>